<protein>
    <submittedName>
        <fullName evidence="2">Cytoplasmic dynein 1 light intermediate chain 1</fullName>
    </submittedName>
</protein>
<comment type="caution">
    <text evidence="2">The sequence shown here is derived from an EMBL/GenBank/DDBJ whole genome shotgun (WGS) entry which is preliminary data.</text>
</comment>
<keyword evidence="3" id="KW-1185">Reference proteome</keyword>
<dbReference type="EMBL" id="BKCP01003780">
    <property type="protein sequence ID" value="GER29408.1"/>
    <property type="molecule type" value="Genomic_DNA"/>
</dbReference>
<name>A0A5A7PA85_STRAF</name>
<accession>A0A5A7PA85</accession>
<evidence type="ECO:0000256" key="1">
    <source>
        <dbReference type="SAM" id="MobiDB-lite"/>
    </source>
</evidence>
<dbReference type="AlphaFoldDB" id="A0A5A7PA85"/>
<dbReference type="Proteomes" id="UP000325081">
    <property type="component" value="Unassembled WGS sequence"/>
</dbReference>
<feature type="region of interest" description="Disordered" evidence="1">
    <location>
        <begin position="199"/>
        <end position="237"/>
    </location>
</feature>
<proteinExistence type="predicted"/>
<evidence type="ECO:0000313" key="2">
    <source>
        <dbReference type="EMBL" id="GER29408.1"/>
    </source>
</evidence>
<feature type="non-terminal residue" evidence="2">
    <location>
        <position position="237"/>
    </location>
</feature>
<evidence type="ECO:0000313" key="3">
    <source>
        <dbReference type="Proteomes" id="UP000325081"/>
    </source>
</evidence>
<sequence>MDGWFLQLLKTCNTCKILLTIMPLIDYTSGVQKRESNADNVFVDLLIESHVLGKWNNGRPGRAVFDYCRSVFIGELELIYSHDEFDERFDFIQKQYQVFSWMLGKPGLHQCIQSNILTAPVAVWDDVFEADLCFMFEEVCSTNPRSEVVLDRNATKLFLLSLLHEQMWFLTIPITMLCKRFVVATTLLPNMVRRTTPLVKAPSTRMPMAGSRAPLRIPRPPHKPDPSSCKGSTSDPH</sequence>
<gene>
    <name evidence="2" type="ORF">STAS_05267</name>
</gene>
<organism evidence="2 3">
    <name type="scientific">Striga asiatica</name>
    <name type="common">Asiatic witchweed</name>
    <name type="synonym">Buchnera asiatica</name>
    <dbReference type="NCBI Taxonomy" id="4170"/>
    <lineage>
        <taxon>Eukaryota</taxon>
        <taxon>Viridiplantae</taxon>
        <taxon>Streptophyta</taxon>
        <taxon>Embryophyta</taxon>
        <taxon>Tracheophyta</taxon>
        <taxon>Spermatophyta</taxon>
        <taxon>Magnoliopsida</taxon>
        <taxon>eudicotyledons</taxon>
        <taxon>Gunneridae</taxon>
        <taxon>Pentapetalae</taxon>
        <taxon>asterids</taxon>
        <taxon>lamiids</taxon>
        <taxon>Lamiales</taxon>
        <taxon>Orobanchaceae</taxon>
        <taxon>Buchnereae</taxon>
        <taxon>Striga</taxon>
    </lineage>
</organism>
<reference evidence="3" key="1">
    <citation type="journal article" date="2019" name="Curr. Biol.">
        <title>Genome Sequence of Striga asiatica Provides Insight into the Evolution of Plant Parasitism.</title>
        <authorList>
            <person name="Yoshida S."/>
            <person name="Kim S."/>
            <person name="Wafula E.K."/>
            <person name="Tanskanen J."/>
            <person name="Kim Y.M."/>
            <person name="Honaas L."/>
            <person name="Yang Z."/>
            <person name="Spallek T."/>
            <person name="Conn C.E."/>
            <person name="Ichihashi Y."/>
            <person name="Cheong K."/>
            <person name="Cui S."/>
            <person name="Der J.P."/>
            <person name="Gundlach H."/>
            <person name="Jiao Y."/>
            <person name="Hori C."/>
            <person name="Ishida J.K."/>
            <person name="Kasahara H."/>
            <person name="Kiba T."/>
            <person name="Kim M.S."/>
            <person name="Koo N."/>
            <person name="Laohavisit A."/>
            <person name="Lee Y.H."/>
            <person name="Lumba S."/>
            <person name="McCourt P."/>
            <person name="Mortimer J.C."/>
            <person name="Mutuku J.M."/>
            <person name="Nomura T."/>
            <person name="Sasaki-Sekimoto Y."/>
            <person name="Seto Y."/>
            <person name="Wang Y."/>
            <person name="Wakatake T."/>
            <person name="Sakakibara H."/>
            <person name="Demura T."/>
            <person name="Yamaguchi S."/>
            <person name="Yoneyama K."/>
            <person name="Manabe R.I."/>
            <person name="Nelson D.C."/>
            <person name="Schulman A.H."/>
            <person name="Timko M.P."/>
            <person name="dePamphilis C.W."/>
            <person name="Choi D."/>
            <person name="Shirasu K."/>
        </authorList>
    </citation>
    <scope>NUCLEOTIDE SEQUENCE [LARGE SCALE GENOMIC DNA]</scope>
    <source>
        <strain evidence="3">cv. UVA1</strain>
    </source>
</reference>